<dbReference type="Gene3D" id="3.20.20.140">
    <property type="entry name" value="Metal-dependent hydrolases"/>
    <property type="match status" value="1"/>
</dbReference>
<dbReference type="CDD" id="cd07437">
    <property type="entry name" value="PHP_HisPPase_Ycdx_like"/>
    <property type="match status" value="1"/>
</dbReference>
<dbReference type="RefSeq" id="WP_308448115.1">
    <property type="nucleotide sequence ID" value="NZ_JAJEQC010000001.1"/>
</dbReference>
<dbReference type="Proteomes" id="UP001199424">
    <property type="component" value="Unassembled WGS sequence"/>
</dbReference>
<keyword evidence="3" id="KW-1185">Reference proteome</keyword>
<dbReference type="GO" id="GO:0042578">
    <property type="term" value="F:phosphoric ester hydrolase activity"/>
    <property type="evidence" value="ECO:0007669"/>
    <property type="project" value="TreeGrafter"/>
</dbReference>
<protein>
    <submittedName>
        <fullName evidence="2">Phosphatase</fullName>
    </submittedName>
</protein>
<accession>A0AAE3DH63</accession>
<dbReference type="GO" id="GO:0008270">
    <property type="term" value="F:zinc ion binding"/>
    <property type="evidence" value="ECO:0007669"/>
    <property type="project" value="TreeGrafter"/>
</dbReference>
<dbReference type="PANTHER" id="PTHR36928:SF1">
    <property type="entry name" value="PHOSPHATASE YCDX-RELATED"/>
    <property type="match status" value="1"/>
</dbReference>
<dbReference type="AlphaFoldDB" id="A0AAE3DH63"/>
<dbReference type="InterPro" id="IPR016195">
    <property type="entry name" value="Pol/histidinol_Pase-like"/>
</dbReference>
<dbReference type="GO" id="GO:0005829">
    <property type="term" value="C:cytosol"/>
    <property type="evidence" value="ECO:0007669"/>
    <property type="project" value="TreeGrafter"/>
</dbReference>
<name>A0AAE3DH63_9FIRM</name>
<evidence type="ECO:0000313" key="2">
    <source>
        <dbReference type="EMBL" id="MCC2135454.1"/>
    </source>
</evidence>
<sequence>MYNIIADLHTHSLASTHAYSTIREMVDSAAEKGLKAIAITDHARTMPGAPGPWFFNSMHELPLLYRGILLIAGMEANVIDLNGTLDINETERRDVNWLVASIHNLGLPGLENPTVEKCTQLWLNIAHDPKVNVIGHSGSPEFRYDYETVIPEFGRNHKLVEINAHSFEVRKANIPNCREIALCCKKHRVPIIVSSDAHFETQVKDHTAALEMLREIAFPEELILNANTNRLIEYLRAHTNILENRKDADAILRSFENV</sequence>
<dbReference type="InterPro" id="IPR050243">
    <property type="entry name" value="PHP_phosphatase"/>
</dbReference>
<dbReference type="PANTHER" id="PTHR36928">
    <property type="entry name" value="PHOSPHATASE YCDX-RELATED"/>
    <property type="match status" value="1"/>
</dbReference>
<evidence type="ECO:0000313" key="3">
    <source>
        <dbReference type="Proteomes" id="UP001199424"/>
    </source>
</evidence>
<dbReference type="Pfam" id="PF02811">
    <property type="entry name" value="PHP"/>
    <property type="match status" value="1"/>
</dbReference>
<dbReference type="SMART" id="SM00481">
    <property type="entry name" value="POLIIIAc"/>
    <property type="match status" value="1"/>
</dbReference>
<proteinExistence type="predicted"/>
<dbReference type="EMBL" id="JAJEQC010000001">
    <property type="protein sequence ID" value="MCC2135454.1"/>
    <property type="molecule type" value="Genomic_DNA"/>
</dbReference>
<evidence type="ECO:0000259" key="1">
    <source>
        <dbReference type="SMART" id="SM00481"/>
    </source>
</evidence>
<feature type="domain" description="Polymerase/histidinol phosphatase N-terminal" evidence="1">
    <location>
        <begin position="6"/>
        <end position="80"/>
    </location>
</feature>
<gene>
    <name evidence="2" type="ORF">LKD31_00250</name>
</gene>
<dbReference type="InterPro" id="IPR004013">
    <property type="entry name" value="PHP_dom"/>
</dbReference>
<comment type="caution">
    <text evidence="2">The sequence shown here is derived from an EMBL/GenBank/DDBJ whole genome shotgun (WGS) entry which is preliminary data.</text>
</comment>
<dbReference type="SUPFAM" id="SSF89550">
    <property type="entry name" value="PHP domain-like"/>
    <property type="match status" value="1"/>
</dbReference>
<reference evidence="2" key="1">
    <citation type="submission" date="2021-10" db="EMBL/GenBank/DDBJ databases">
        <title>Anaerobic single-cell dispensing facilitates the cultivation of human gut bacteria.</title>
        <authorList>
            <person name="Afrizal A."/>
        </authorList>
    </citation>
    <scope>NUCLEOTIDE SEQUENCE</scope>
    <source>
        <strain evidence="2">CLA-AA-H250</strain>
    </source>
</reference>
<organism evidence="2 3">
    <name type="scientific">Hominenteromicrobium mulieris</name>
    <dbReference type="NCBI Taxonomy" id="2885357"/>
    <lineage>
        <taxon>Bacteria</taxon>
        <taxon>Bacillati</taxon>
        <taxon>Bacillota</taxon>
        <taxon>Clostridia</taxon>
        <taxon>Eubacteriales</taxon>
        <taxon>Oscillospiraceae</taxon>
        <taxon>Hominenteromicrobium</taxon>
    </lineage>
</organism>
<dbReference type="InterPro" id="IPR003141">
    <property type="entry name" value="Pol/His_phosphatase_N"/>
</dbReference>